<dbReference type="Proteomes" id="UP000298416">
    <property type="component" value="Unassembled WGS sequence"/>
</dbReference>
<evidence type="ECO:0000256" key="1">
    <source>
        <dbReference type="SAM" id="Phobius"/>
    </source>
</evidence>
<dbReference type="AlphaFoldDB" id="A0A8X8ZAY7"/>
<evidence type="ECO:0000313" key="2">
    <source>
        <dbReference type="EMBL" id="KAG6397394.1"/>
    </source>
</evidence>
<keyword evidence="1" id="KW-1133">Transmembrane helix</keyword>
<sequence>MGSIGADLSRKIHPRAVDDFDRLPDSLILLIFNIIGDVKHLGRCWVVSRRFHPLVPQVDNVVVRIDCVISDDDPSSTSSSSSSAADKSRHPISSFFRTFFSGLQTDARHRSSSTSQSSIRSSTPAGYVFISPPHMCCTFLDSTAQGGNGREVTTWDDTLRKSTLEYQHQAYNILTCNCHSFVANCLNRLKFQAGNWNVVSLAVLIFMKGRFVSRLAILQTYLPFVVVLGLGLVFGGGAFLTYLSIFICVLVGWFLLGTYCCKNLIHV</sequence>
<gene>
    <name evidence="2" type="ORF">SASPL_143561</name>
</gene>
<dbReference type="SUPFAM" id="SSF81383">
    <property type="entry name" value="F-box domain"/>
    <property type="match status" value="1"/>
</dbReference>
<proteinExistence type="predicted"/>
<dbReference type="EMBL" id="PNBA02000016">
    <property type="protein sequence ID" value="KAG6397394.1"/>
    <property type="molecule type" value="Genomic_DNA"/>
</dbReference>
<reference evidence="2" key="2">
    <citation type="submission" date="2020-08" db="EMBL/GenBank/DDBJ databases">
        <title>Plant Genome Project.</title>
        <authorList>
            <person name="Zhang R.-G."/>
        </authorList>
    </citation>
    <scope>NUCLEOTIDE SEQUENCE</scope>
    <source>
        <strain evidence="2">Huo1</strain>
        <tissue evidence="2">Leaf</tissue>
    </source>
</reference>
<dbReference type="PANTHER" id="PTHR20921:SF0">
    <property type="entry name" value="TRANSMEMBRANE PROTEIN 222"/>
    <property type="match status" value="1"/>
</dbReference>
<evidence type="ECO:0008006" key="4">
    <source>
        <dbReference type="Google" id="ProtNLM"/>
    </source>
</evidence>
<organism evidence="2">
    <name type="scientific">Salvia splendens</name>
    <name type="common">Scarlet sage</name>
    <dbReference type="NCBI Taxonomy" id="180675"/>
    <lineage>
        <taxon>Eukaryota</taxon>
        <taxon>Viridiplantae</taxon>
        <taxon>Streptophyta</taxon>
        <taxon>Embryophyta</taxon>
        <taxon>Tracheophyta</taxon>
        <taxon>Spermatophyta</taxon>
        <taxon>Magnoliopsida</taxon>
        <taxon>eudicotyledons</taxon>
        <taxon>Gunneridae</taxon>
        <taxon>Pentapetalae</taxon>
        <taxon>asterids</taxon>
        <taxon>lamiids</taxon>
        <taxon>Lamiales</taxon>
        <taxon>Lamiaceae</taxon>
        <taxon>Nepetoideae</taxon>
        <taxon>Mentheae</taxon>
        <taxon>Salviinae</taxon>
        <taxon>Salvia</taxon>
        <taxon>Salvia subgen. Calosphace</taxon>
        <taxon>core Calosphace</taxon>
    </lineage>
</organism>
<reference evidence="2" key="1">
    <citation type="submission" date="2018-01" db="EMBL/GenBank/DDBJ databases">
        <authorList>
            <person name="Mao J.F."/>
        </authorList>
    </citation>
    <scope>NUCLEOTIDE SEQUENCE</scope>
    <source>
        <strain evidence="2">Huo1</strain>
        <tissue evidence="2">Leaf</tissue>
    </source>
</reference>
<dbReference type="GO" id="GO:0005783">
    <property type="term" value="C:endoplasmic reticulum"/>
    <property type="evidence" value="ECO:0007669"/>
    <property type="project" value="TreeGrafter"/>
</dbReference>
<evidence type="ECO:0000313" key="3">
    <source>
        <dbReference type="Proteomes" id="UP000298416"/>
    </source>
</evidence>
<feature type="transmembrane region" description="Helical" evidence="1">
    <location>
        <begin position="215"/>
        <end position="234"/>
    </location>
</feature>
<feature type="transmembrane region" description="Helical" evidence="1">
    <location>
        <begin position="240"/>
        <end position="261"/>
    </location>
</feature>
<name>A0A8X8ZAY7_SALSN</name>
<keyword evidence="1" id="KW-0812">Transmembrane</keyword>
<dbReference type="InterPro" id="IPR036047">
    <property type="entry name" value="F-box-like_dom_sf"/>
</dbReference>
<dbReference type="GO" id="GO:0005794">
    <property type="term" value="C:Golgi apparatus"/>
    <property type="evidence" value="ECO:0007669"/>
    <property type="project" value="TreeGrafter"/>
</dbReference>
<dbReference type="GO" id="GO:0009723">
    <property type="term" value="P:response to ethylene"/>
    <property type="evidence" value="ECO:0007669"/>
    <property type="project" value="TreeGrafter"/>
</dbReference>
<protein>
    <recommendedName>
        <fullName evidence="4">Protein RTE1-HOMOLOG</fullName>
    </recommendedName>
</protein>
<dbReference type="PANTHER" id="PTHR20921">
    <property type="entry name" value="TRANSMEMBRANE PROTEIN 222"/>
    <property type="match status" value="1"/>
</dbReference>
<accession>A0A8X8ZAY7</accession>
<dbReference type="Pfam" id="PF05608">
    <property type="entry name" value="RTE1"/>
    <property type="match status" value="1"/>
</dbReference>
<keyword evidence="1" id="KW-0472">Membrane</keyword>
<keyword evidence="3" id="KW-1185">Reference proteome</keyword>
<dbReference type="InterPro" id="IPR008496">
    <property type="entry name" value="TMEM222/RTE1"/>
</dbReference>
<comment type="caution">
    <text evidence="2">The sequence shown here is derived from an EMBL/GenBank/DDBJ whole genome shotgun (WGS) entry which is preliminary data.</text>
</comment>
<dbReference type="GO" id="GO:0010104">
    <property type="term" value="P:regulation of ethylene-activated signaling pathway"/>
    <property type="evidence" value="ECO:0007669"/>
    <property type="project" value="TreeGrafter"/>
</dbReference>